<sequence length="60" mass="6371">MSEPEVPGDAPEADVLEQYQSPAGLDAEEEPPGSLPPEADAADVEEQRRSVGDGGEDDYR</sequence>
<feature type="region of interest" description="Disordered" evidence="1">
    <location>
        <begin position="1"/>
        <end position="60"/>
    </location>
</feature>
<evidence type="ECO:0000313" key="2">
    <source>
        <dbReference type="EMBL" id="GAA1547107.1"/>
    </source>
</evidence>
<keyword evidence="3" id="KW-1185">Reference proteome</keyword>
<feature type="compositionally biased region" description="Basic and acidic residues" evidence="1">
    <location>
        <begin position="45"/>
        <end position="60"/>
    </location>
</feature>
<evidence type="ECO:0000313" key="3">
    <source>
        <dbReference type="Proteomes" id="UP001500363"/>
    </source>
</evidence>
<dbReference type="EMBL" id="BAAANC010000003">
    <property type="protein sequence ID" value="GAA1547107.1"/>
    <property type="molecule type" value="Genomic_DNA"/>
</dbReference>
<name>A0ABP4MM66_9ACTN</name>
<proteinExistence type="predicted"/>
<dbReference type="Proteomes" id="UP001500363">
    <property type="component" value="Unassembled WGS sequence"/>
</dbReference>
<dbReference type="RefSeq" id="WP_344179830.1">
    <property type="nucleotide sequence ID" value="NZ_BAAANC010000003.1"/>
</dbReference>
<evidence type="ECO:0000256" key="1">
    <source>
        <dbReference type="SAM" id="MobiDB-lite"/>
    </source>
</evidence>
<reference evidence="3" key="1">
    <citation type="journal article" date="2019" name="Int. J. Syst. Evol. Microbiol.">
        <title>The Global Catalogue of Microorganisms (GCM) 10K type strain sequencing project: providing services to taxonomists for standard genome sequencing and annotation.</title>
        <authorList>
            <consortium name="The Broad Institute Genomics Platform"/>
            <consortium name="The Broad Institute Genome Sequencing Center for Infectious Disease"/>
            <person name="Wu L."/>
            <person name="Ma J."/>
        </authorList>
    </citation>
    <scope>NUCLEOTIDE SEQUENCE [LARGE SCALE GENOMIC DNA]</scope>
    <source>
        <strain evidence="3">JCM 14303</strain>
    </source>
</reference>
<organism evidence="2 3">
    <name type="scientific">Kribbella lupini</name>
    <dbReference type="NCBI Taxonomy" id="291602"/>
    <lineage>
        <taxon>Bacteria</taxon>
        <taxon>Bacillati</taxon>
        <taxon>Actinomycetota</taxon>
        <taxon>Actinomycetes</taxon>
        <taxon>Propionibacteriales</taxon>
        <taxon>Kribbellaceae</taxon>
        <taxon>Kribbella</taxon>
    </lineage>
</organism>
<protein>
    <submittedName>
        <fullName evidence="2">Uncharacterized protein</fullName>
    </submittedName>
</protein>
<accession>A0ABP4MM66</accession>
<comment type="caution">
    <text evidence="2">The sequence shown here is derived from an EMBL/GenBank/DDBJ whole genome shotgun (WGS) entry which is preliminary data.</text>
</comment>
<gene>
    <name evidence="2" type="ORF">GCM10009741_58370</name>
</gene>